<feature type="compositionally biased region" description="Basic residues" evidence="1">
    <location>
        <begin position="97"/>
        <end position="106"/>
    </location>
</feature>
<dbReference type="EMBL" id="RCWJ01000005">
    <property type="protein sequence ID" value="RLQ81127.1"/>
    <property type="molecule type" value="Genomic_DNA"/>
</dbReference>
<feature type="transmembrane region" description="Helical" evidence="2">
    <location>
        <begin position="114"/>
        <end position="138"/>
    </location>
</feature>
<feature type="region of interest" description="Disordered" evidence="1">
    <location>
        <begin position="77"/>
        <end position="106"/>
    </location>
</feature>
<organism evidence="4 5">
    <name type="scientific">Mycetocola zhadangensis</name>
    <dbReference type="NCBI Taxonomy" id="1164595"/>
    <lineage>
        <taxon>Bacteria</taxon>
        <taxon>Bacillati</taxon>
        <taxon>Actinomycetota</taxon>
        <taxon>Actinomycetes</taxon>
        <taxon>Micrococcales</taxon>
        <taxon>Microbacteriaceae</taxon>
        <taxon>Mycetocola</taxon>
    </lineage>
</organism>
<comment type="caution">
    <text evidence="4">The sequence shown here is derived from an EMBL/GenBank/DDBJ whole genome shotgun (WGS) entry which is preliminary data.</text>
</comment>
<keyword evidence="2" id="KW-0812">Transmembrane</keyword>
<evidence type="ECO:0000256" key="1">
    <source>
        <dbReference type="SAM" id="MobiDB-lite"/>
    </source>
</evidence>
<accession>A0A3L7ISH5</accession>
<dbReference type="GO" id="GO:0005886">
    <property type="term" value="C:plasma membrane"/>
    <property type="evidence" value="ECO:0007669"/>
    <property type="project" value="InterPro"/>
</dbReference>
<dbReference type="OrthoDB" id="4328740at2"/>
<evidence type="ECO:0000256" key="2">
    <source>
        <dbReference type="SAM" id="Phobius"/>
    </source>
</evidence>
<dbReference type="Proteomes" id="UP000282460">
    <property type="component" value="Unassembled WGS sequence"/>
</dbReference>
<name>A0A3L7ISH5_9MICO</name>
<gene>
    <name evidence="4" type="ORF">D9V28_15415</name>
</gene>
<keyword evidence="2" id="KW-1133">Transmembrane helix</keyword>
<feature type="domain" description="Anti-sigma K factor RskA C-terminal" evidence="3">
    <location>
        <begin position="119"/>
        <end position="243"/>
    </location>
</feature>
<reference evidence="4 5" key="1">
    <citation type="submission" date="2018-10" db="EMBL/GenBank/DDBJ databases">
        <authorList>
            <person name="Li J."/>
        </authorList>
    </citation>
    <scope>NUCLEOTIDE SEQUENCE [LARGE SCALE GENOMIC DNA]</scope>
    <source>
        <strain evidence="4 5">ZD1-4</strain>
    </source>
</reference>
<dbReference type="RefSeq" id="WP_121660600.1">
    <property type="nucleotide sequence ID" value="NZ_BMEK01000004.1"/>
</dbReference>
<protein>
    <submittedName>
        <fullName evidence="4">Anti-sigma factor</fullName>
    </submittedName>
</protein>
<keyword evidence="2" id="KW-0472">Membrane</keyword>
<dbReference type="InterPro" id="IPR018764">
    <property type="entry name" value="RskA_C"/>
</dbReference>
<sequence>MTHLDDDELISYSFGTGAPNAAQREHLRTCPRCAAELTALDRLISAGKSLGDVDLVDPPESVWKGVHTELELASDLSGTPQEKARPVAKPTAESHVVRARPRGWRRPGKRQRGAVLLAAAAAAAVVGLIAGIVGTTLLTRPDDQRLVAEAELEPFPNWDASGSARVEEDNSGARSMVIDLSVAGDGLTEVWLIDPATSGLISLGLVEGDTGTFSVPGNLDLSRYSVVDISREPDDGNPAHSGDSIVRGELRSS</sequence>
<dbReference type="Pfam" id="PF10099">
    <property type="entry name" value="RskA_C"/>
    <property type="match status" value="1"/>
</dbReference>
<keyword evidence="5" id="KW-1185">Reference proteome</keyword>
<evidence type="ECO:0000259" key="3">
    <source>
        <dbReference type="Pfam" id="PF10099"/>
    </source>
</evidence>
<evidence type="ECO:0000313" key="4">
    <source>
        <dbReference type="EMBL" id="RLQ81127.1"/>
    </source>
</evidence>
<evidence type="ECO:0000313" key="5">
    <source>
        <dbReference type="Proteomes" id="UP000282460"/>
    </source>
</evidence>
<dbReference type="AlphaFoldDB" id="A0A3L7ISH5"/>
<feature type="region of interest" description="Disordered" evidence="1">
    <location>
        <begin position="230"/>
        <end position="253"/>
    </location>
</feature>
<proteinExistence type="predicted"/>